<sequence length="128" mass="14474">MKKFPLLIMLILFSCKKDDNNYTKNEALVNIIQTTIPQNGTVSNKTEIGAMAQAENGCYRDIKFKLIKVADFQYTLKAYATFESYGACPEVLVNGDTTISFIPEKKGTYQFTINEQPFNIKVETLIVN</sequence>
<dbReference type="AlphaFoldDB" id="A0A9X2F505"/>
<comment type="caution">
    <text evidence="1">The sequence shown here is derived from an EMBL/GenBank/DDBJ whole genome shotgun (WGS) entry which is preliminary data.</text>
</comment>
<keyword evidence="2" id="KW-1185">Reference proteome</keyword>
<dbReference type="RefSeq" id="WP_252589461.1">
    <property type="nucleotide sequence ID" value="NZ_JAMWYS010000058.1"/>
</dbReference>
<reference evidence="1" key="1">
    <citation type="submission" date="2022-06" db="EMBL/GenBank/DDBJ databases">
        <title>Solitalea sp. MAHUQ-68 isolated from rhizospheric soil.</title>
        <authorList>
            <person name="Huq M.A."/>
        </authorList>
    </citation>
    <scope>NUCLEOTIDE SEQUENCE</scope>
    <source>
        <strain evidence="1">MAHUQ-68</strain>
    </source>
</reference>
<evidence type="ECO:0000313" key="1">
    <source>
        <dbReference type="EMBL" id="MCO4294426.1"/>
    </source>
</evidence>
<organism evidence="1 2">
    <name type="scientific">Solitalea agri</name>
    <dbReference type="NCBI Taxonomy" id="2953739"/>
    <lineage>
        <taxon>Bacteria</taxon>
        <taxon>Pseudomonadati</taxon>
        <taxon>Bacteroidota</taxon>
        <taxon>Sphingobacteriia</taxon>
        <taxon>Sphingobacteriales</taxon>
        <taxon>Sphingobacteriaceae</taxon>
        <taxon>Solitalea</taxon>
    </lineage>
</organism>
<dbReference type="Proteomes" id="UP001155182">
    <property type="component" value="Unassembled WGS sequence"/>
</dbReference>
<gene>
    <name evidence="1" type="ORF">NF867_16310</name>
</gene>
<dbReference type="EMBL" id="JAMWYS010000058">
    <property type="protein sequence ID" value="MCO4294426.1"/>
    <property type="molecule type" value="Genomic_DNA"/>
</dbReference>
<protein>
    <recommendedName>
        <fullName evidence="3">Lipoprotein</fullName>
    </recommendedName>
</protein>
<accession>A0A9X2F505</accession>
<dbReference type="PROSITE" id="PS51257">
    <property type="entry name" value="PROKAR_LIPOPROTEIN"/>
    <property type="match status" value="1"/>
</dbReference>
<proteinExistence type="predicted"/>
<name>A0A9X2F505_9SPHI</name>
<evidence type="ECO:0008006" key="3">
    <source>
        <dbReference type="Google" id="ProtNLM"/>
    </source>
</evidence>
<evidence type="ECO:0000313" key="2">
    <source>
        <dbReference type="Proteomes" id="UP001155182"/>
    </source>
</evidence>